<dbReference type="InterPro" id="IPR005162">
    <property type="entry name" value="Retrotrans_gag_dom"/>
</dbReference>
<dbReference type="PANTHER" id="PTHR33223">
    <property type="entry name" value="CCHC-TYPE DOMAIN-CONTAINING PROTEIN"/>
    <property type="match status" value="1"/>
</dbReference>
<dbReference type="PANTHER" id="PTHR33223:SF10">
    <property type="entry name" value="AMINOTRANSFERASE-LIKE PLANT MOBILE DOMAIN-CONTAINING PROTEIN"/>
    <property type="match status" value="1"/>
</dbReference>
<dbReference type="EMBL" id="BJWL01000010">
    <property type="protein sequence ID" value="GFY95600.1"/>
    <property type="molecule type" value="Genomic_DNA"/>
</dbReference>
<proteinExistence type="predicted"/>
<reference evidence="3 4" key="1">
    <citation type="submission" date="2019-07" db="EMBL/GenBank/DDBJ databases">
        <title>De Novo Assembly of kiwifruit Actinidia rufa.</title>
        <authorList>
            <person name="Sugita-Konishi S."/>
            <person name="Sato K."/>
            <person name="Mori E."/>
            <person name="Abe Y."/>
            <person name="Kisaki G."/>
            <person name="Hamano K."/>
            <person name="Suezawa K."/>
            <person name="Otani M."/>
            <person name="Fukuda T."/>
            <person name="Manabe T."/>
            <person name="Gomi K."/>
            <person name="Tabuchi M."/>
            <person name="Akimitsu K."/>
            <person name="Kataoka I."/>
        </authorList>
    </citation>
    <scope>NUCLEOTIDE SEQUENCE [LARGE SCALE GENOMIC DNA]</scope>
    <source>
        <strain evidence="4">cv. Fuchu</strain>
    </source>
</reference>
<feature type="domain" description="Retrotransposon gag" evidence="2">
    <location>
        <begin position="208"/>
        <end position="265"/>
    </location>
</feature>
<dbReference type="Pfam" id="PF03732">
    <property type="entry name" value="Retrotrans_gag"/>
    <property type="match status" value="1"/>
</dbReference>
<accession>A0A7J0FA78</accession>
<dbReference type="Proteomes" id="UP000585474">
    <property type="component" value="Unassembled WGS sequence"/>
</dbReference>
<evidence type="ECO:0000259" key="2">
    <source>
        <dbReference type="Pfam" id="PF03732"/>
    </source>
</evidence>
<gene>
    <name evidence="3" type="ORF">Acr_10g0009850</name>
</gene>
<name>A0A7J0FA78_9ERIC</name>
<sequence>MHLRNCYLPRPSVSNPPSNKARPMANTIQAPDLEGLHREIHGMAEQMRVMNENNARLIQLLIAANPPPLAAPPIFDVERSRHSHRSGDHSQNHSTDRVRRGQHRSPSCPQREGSSSSSESSKTLVVEGEEVRRGMTPRIGALVTVDTLIRQTESLFTERILRARVSSKFKLPTQFRIYEGKTDPIDHLDLYKSLTSLQGYSDEVMCKAFSATLKGSARSWFQKLSPRTIDSFGDLSRLFVANFMSYRNWQKNASHLFTVHQKETDTFGSGGCLTSSRKRHARSAYRQAEEEIYNLYSPFVDAHPPITFNNDDLRGLHLPHDDALVVSAVNANFNV</sequence>
<feature type="region of interest" description="Disordered" evidence="1">
    <location>
        <begin position="1"/>
        <end position="24"/>
    </location>
</feature>
<dbReference type="OrthoDB" id="1751727at2759"/>
<protein>
    <recommendedName>
        <fullName evidence="2">Retrotransposon gag domain-containing protein</fullName>
    </recommendedName>
</protein>
<comment type="caution">
    <text evidence="3">The sequence shown here is derived from an EMBL/GenBank/DDBJ whole genome shotgun (WGS) entry which is preliminary data.</text>
</comment>
<keyword evidence="4" id="KW-1185">Reference proteome</keyword>
<evidence type="ECO:0000256" key="1">
    <source>
        <dbReference type="SAM" id="MobiDB-lite"/>
    </source>
</evidence>
<feature type="region of interest" description="Disordered" evidence="1">
    <location>
        <begin position="79"/>
        <end position="130"/>
    </location>
</feature>
<organism evidence="3 4">
    <name type="scientific">Actinidia rufa</name>
    <dbReference type="NCBI Taxonomy" id="165716"/>
    <lineage>
        <taxon>Eukaryota</taxon>
        <taxon>Viridiplantae</taxon>
        <taxon>Streptophyta</taxon>
        <taxon>Embryophyta</taxon>
        <taxon>Tracheophyta</taxon>
        <taxon>Spermatophyta</taxon>
        <taxon>Magnoliopsida</taxon>
        <taxon>eudicotyledons</taxon>
        <taxon>Gunneridae</taxon>
        <taxon>Pentapetalae</taxon>
        <taxon>asterids</taxon>
        <taxon>Ericales</taxon>
        <taxon>Actinidiaceae</taxon>
        <taxon>Actinidia</taxon>
    </lineage>
</organism>
<feature type="compositionally biased region" description="Basic and acidic residues" evidence="1">
    <location>
        <begin position="79"/>
        <end position="99"/>
    </location>
</feature>
<dbReference type="AlphaFoldDB" id="A0A7J0FA78"/>
<evidence type="ECO:0000313" key="3">
    <source>
        <dbReference type="EMBL" id="GFY95600.1"/>
    </source>
</evidence>
<evidence type="ECO:0000313" key="4">
    <source>
        <dbReference type="Proteomes" id="UP000585474"/>
    </source>
</evidence>